<dbReference type="EMBL" id="JAAGOB010000004">
    <property type="protein sequence ID" value="NED95568.1"/>
    <property type="molecule type" value="Genomic_DNA"/>
</dbReference>
<dbReference type="PANTHER" id="PTHR43463">
    <property type="entry name" value="NICOTINATE-NUCLEOTIDE--DIMETHYLBENZIMIDAZOLE PHOSPHORIBOSYLTRANSFERASE"/>
    <property type="match status" value="1"/>
</dbReference>
<dbReference type="GO" id="GO:0043752">
    <property type="term" value="F:adenosylcobinamide kinase activity"/>
    <property type="evidence" value="ECO:0007669"/>
    <property type="project" value="InterPro"/>
</dbReference>
<protein>
    <recommendedName>
        <fullName evidence="5 11">Nicotinate-nucleotide--dimethylbenzimidazole phosphoribosyltransferase</fullName>
        <shortName evidence="11">NN:DBI PRT</shortName>
        <ecNumber evidence="4 11">2.4.2.21</ecNumber>
    </recommendedName>
    <alternativeName>
        <fullName evidence="9 11">N(1)-alpha-phosphoribosyltransferase</fullName>
    </alternativeName>
</protein>
<dbReference type="NCBIfam" id="TIGR03160">
    <property type="entry name" value="cobT_DBIPRT"/>
    <property type="match status" value="1"/>
</dbReference>
<evidence type="ECO:0000313" key="14">
    <source>
        <dbReference type="Proteomes" id="UP000469185"/>
    </source>
</evidence>
<evidence type="ECO:0000256" key="1">
    <source>
        <dbReference type="ARBA" id="ARBA00002197"/>
    </source>
</evidence>
<dbReference type="InterPro" id="IPR003203">
    <property type="entry name" value="CobU/CobP"/>
</dbReference>
<evidence type="ECO:0000256" key="4">
    <source>
        <dbReference type="ARBA" id="ARBA00011991"/>
    </source>
</evidence>
<comment type="caution">
    <text evidence="13">The sequence shown here is derived from an EMBL/GenBank/DDBJ whole genome shotgun (WGS) entry which is preliminary data.</text>
</comment>
<dbReference type="GO" id="GO:0000166">
    <property type="term" value="F:nucleotide binding"/>
    <property type="evidence" value="ECO:0007669"/>
    <property type="project" value="InterPro"/>
</dbReference>
<dbReference type="Proteomes" id="UP000469185">
    <property type="component" value="Unassembled WGS sequence"/>
</dbReference>
<dbReference type="UniPathway" id="UPA00061">
    <property type="reaction ID" value="UER00516"/>
</dbReference>
<gene>
    <name evidence="11 13" type="primary">cobT</name>
    <name evidence="13" type="ORF">G1H11_09600</name>
</gene>
<evidence type="ECO:0000313" key="13">
    <source>
        <dbReference type="EMBL" id="NED95568.1"/>
    </source>
</evidence>
<reference evidence="13 14" key="1">
    <citation type="submission" date="2020-02" db="EMBL/GenBank/DDBJ databases">
        <authorList>
            <person name="Li X.-J."/>
            <person name="Feng X.-M."/>
        </authorList>
    </citation>
    <scope>NUCLEOTIDE SEQUENCE [LARGE SCALE GENOMIC DNA]</scope>
    <source>
        <strain evidence="13 14">CGMCC 4.7225</strain>
    </source>
</reference>
<comment type="catalytic activity">
    <reaction evidence="10 11">
        <text>5,6-dimethylbenzimidazole + nicotinate beta-D-ribonucleotide = alpha-ribazole 5'-phosphate + nicotinate + H(+)</text>
        <dbReference type="Rhea" id="RHEA:11196"/>
        <dbReference type="ChEBI" id="CHEBI:15378"/>
        <dbReference type="ChEBI" id="CHEBI:15890"/>
        <dbReference type="ChEBI" id="CHEBI:32544"/>
        <dbReference type="ChEBI" id="CHEBI:57502"/>
        <dbReference type="ChEBI" id="CHEBI:57918"/>
        <dbReference type="EC" id="2.4.2.21"/>
    </reaction>
</comment>
<evidence type="ECO:0000256" key="11">
    <source>
        <dbReference type="HAMAP-Rule" id="MF_00230"/>
    </source>
</evidence>
<dbReference type="AlphaFoldDB" id="A0A6N9YL41"/>
<dbReference type="EC" id="2.4.2.21" evidence="4 11"/>
<comment type="pathway">
    <text evidence="2 11">Nucleoside biosynthesis; alpha-ribazole biosynthesis; alpha-ribazole from 5,6-dimethylbenzimidazole: step 1/2.</text>
</comment>
<dbReference type="GO" id="GO:0009236">
    <property type="term" value="P:cobalamin biosynthetic process"/>
    <property type="evidence" value="ECO:0007669"/>
    <property type="project" value="UniProtKB-UniRule"/>
</dbReference>
<feature type="active site" description="Proton acceptor" evidence="11">
    <location>
        <position position="534"/>
    </location>
</feature>
<keyword evidence="7 11" id="KW-0328">Glycosyltransferase</keyword>
<dbReference type="InterPro" id="IPR003200">
    <property type="entry name" value="Nict_dMeBzImd_PRibTrfase"/>
</dbReference>
<dbReference type="Pfam" id="PF02277">
    <property type="entry name" value="DBI_PRT"/>
    <property type="match status" value="1"/>
</dbReference>
<dbReference type="Gene3D" id="1.10.1610.10">
    <property type="match status" value="1"/>
</dbReference>
<evidence type="ECO:0000256" key="10">
    <source>
        <dbReference type="ARBA" id="ARBA00047340"/>
    </source>
</evidence>
<dbReference type="RefSeq" id="WP_163818329.1">
    <property type="nucleotide sequence ID" value="NZ_JAAGOB010000004.1"/>
</dbReference>
<evidence type="ECO:0000256" key="5">
    <source>
        <dbReference type="ARBA" id="ARBA00015486"/>
    </source>
</evidence>
<keyword evidence="8 11" id="KW-0808">Transferase</keyword>
<dbReference type="GO" id="GO:0008939">
    <property type="term" value="F:nicotinate-nucleotide-dimethylbenzimidazole phosphoribosyltransferase activity"/>
    <property type="evidence" value="ECO:0007669"/>
    <property type="project" value="UniProtKB-UniRule"/>
</dbReference>
<organism evidence="13 14">
    <name type="scientific">Phytoactinopolyspora alkaliphila</name>
    <dbReference type="NCBI Taxonomy" id="1783498"/>
    <lineage>
        <taxon>Bacteria</taxon>
        <taxon>Bacillati</taxon>
        <taxon>Actinomycetota</taxon>
        <taxon>Actinomycetes</taxon>
        <taxon>Jiangellales</taxon>
        <taxon>Jiangellaceae</taxon>
        <taxon>Phytoactinopolyspora</taxon>
    </lineage>
</organism>
<accession>A0A6N9YL41</accession>
<dbReference type="SUPFAM" id="SSF52540">
    <property type="entry name" value="P-loop containing nucleoside triphosphate hydrolases"/>
    <property type="match status" value="1"/>
</dbReference>
<dbReference type="HAMAP" id="MF_00230">
    <property type="entry name" value="CobT"/>
    <property type="match status" value="1"/>
</dbReference>
<sequence>MEKILVLGGARSGKSALAERWVTELPDAGPVTYVATAGDRPGDDEWAERVRRHRARRPASWRTLEETDVAAVLRTAEGTLVVDCLSLWLTAVLDGTGAWEDAGALVRVDAAVDELIDAWRSSRARIVAVSNEVGSGIVPATPSGRLFRDLLGTVNQRVAADAHRVVLCVAGRALELPAATPIPPASTSADLMPPSAAESSSVTLRCSTTLGRASRHAPSQTMEGHPGVPAPVDAEAERAARERVDGLAKPVGSLGRLEEIGVWLAARQGSPVLRPPARVGVTVIAGDHGIAELTSAYPAAVTPAMVRTVAAGKAAINALASEHGAFVRVRDLGVDADLGDVAPEVTEHKVSRGTGRIDVEDALPREQVRAAIAAGRTLAGDLSADLLIVGDLGIGNTTIAAALIGSITGIDAEKATGRGTGIDDATLHRKTEIVARAIERARPVRDEPEDLLARIGGADLAAMAGFLAGAAERGVPVLLDGVVVTAAALVAEAITPGSSTWWLAGHRSVEPAHDAALDHLGLEPIVDLRMRLGEGTGALAALPVLRSAVAICSRMAALADLDLG</sequence>
<keyword evidence="6 11" id="KW-0169">Cobalamin biosynthesis</keyword>
<evidence type="ECO:0000256" key="12">
    <source>
        <dbReference type="SAM" id="MobiDB-lite"/>
    </source>
</evidence>
<comment type="function">
    <text evidence="1 11">Catalyzes the synthesis of alpha-ribazole-5'-phosphate from nicotinate mononucleotide (NAMN) and 5,6-dimethylbenzimidazole (DMB).</text>
</comment>
<dbReference type="Pfam" id="PF02283">
    <property type="entry name" value="CobU"/>
    <property type="match status" value="1"/>
</dbReference>
<evidence type="ECO:0000256" key="8">
    <source>
        <dbReference type="ARBA" id="ARBA00022679"/>
    </source>
</evidence>
<dbReference type="SUPFAM" id="SSF52733">
    <property type="entry name" value="Nicotinate mononucleotide:5,6-dimethylbenzimidazole phosphoribosyltransferase (CobT)"/>
    <property type="match status" value="1"/>
</dbReference>
<evidence type="ECO:0000256" key="3">
    <source>
        <dbReference type="ARBA" id="ARBA00007110"/>
    </source>
</evidence>
<evidence type="ECO:0000256" key="6">
    <source>
        <dbReference type="ARBA" id="ARBA00022573"/>
    </source>
</evidence>
<dbReference type="NCBIfam" id="NF004469">
    <property type="entry name" value="PRK05800.1"/>
    <property type="match status" value="1"/>
</dbReference>
<dbReference type="InterPro" id="IPR027417">
    <property type="entry name" value="P-loop_NTPase"/>
</dbReference>
<feature type="region of interest" description="Disordered" evidence="12">
    <location>
        <begin position="185"/>
        <end position="231"/>
    </location>
</feature>
<dbReference type="Gene3D" id="3.40.50.300">
    <property type="entry name" value="P-loop containing nucleotide triphosphate hydrolases"/>
    <property type="match status" value="1"/>
</dbReference>
<dbReference type="Gene3D" id="3.40.50.10210">
    <property type="match status" value="1"/>
</dbReference>
<comment type="similarity">
    <text evidence="3 11">Belongs to the CobT family.</text>
</comment>
<dbReference type="InterPro" id="IPR017846">
    <property type="entry name" value="Nict_dMeBzImd_PRibTrfase_bact"/>
</dbReference>
<dbReference type="CDD" id="cd00544">
    <property type="entry name" value="CobU"/>
    <property type="match status" value="1"/>
</dbReference>
<keyword evidence="14" id="KW-1185">Reference proteome</keyword>
<dbReference type="InterPro" id="IPR036087">
    <property type="entry name" value="Nict_dMeBzImd_PRibTrfase_sf"/>
</dbReference>
<dbReference type="NCBIfam" id="NF000996">
    <property type="entry name" value="PRK00105.1"/>
    <property type="match status" value="1"/>
</dbReference>
<name>A0A6N9YL41_9ACTN</name>
<dbReference type="PANTHER" id="PTHR43463:SF1">
    <property type="entry name" value="NICOTINATE-NUCLEOTIDE--DIMETHYLBENZIMIDAZOLE PHOSPHORIBOSYLTRANSFERASE"/>
    <property type="match status" value="1"/>
</dbReference>
<feature type="compositionally biased region" description="Polar residues" evidence="12">
    <location>
        <begin position="197"/>
        <end position="222"/>
    </location>
</feature>
<dbReference type="InterPro" id="IPR023195">
    <property type="entry name" value="Nict_dMeBzImd_PRibTrfase_N"/>
</dbReference>
<evidence type="ECO:0000256" key="2">
    <source>
        <dbReference type="ARBA" id="ARBA00005049"/>
    </source>
</evidence>
<dbReference type="CDD" id="cd02439">
    <property type="entry name" value="DMB-PRT_CobT"/>
    <property type="match status" value="1"/>
</dbReference>
<proteinExistence type="inferred from homology"/>
<evidence type="ECO:0000256" key="7">
    <source>
        <dbReference type="ARBA" id="ARBA00022676"/>
    </source>
</evidence>
<dbReference type="UniPathway" id="UPA00148">
    <property type="reaction ID" value="UER00236"/>
</dbReference>
<evidence type="ECO:0000256" key="9">
    <source>
        <dbReference type="ARBA" id="ARBA00030686"/>
    </source>
</evidence>